<name>A0A6G1I9J6_9PEZI</name>
<organism evidence="2 3">
    <name type="scientific">Trichodelitschia bisporula</name>
    <dbReference type="NCBI Taxonomy" id="703511"/>
    <lineage>
        <taxon>Eukaryota</taxon>
        <taxon>Fungi</taxon>
        <taxon>Dikarya</taxon>
        <taxon>Ascomycota</taxon>
        <taxon>Pezizomycotina</taxon>
        <taxon>Dothideomycetes</taxon>
        <taxon>Dothideomycetes incertae sedis</taxon>
        <taxon>Phaeotrichales</taxon>
        <taxon>Phaeotrichaceae</taxon>
        <taxon>Trichodelitschia</taxon>
    </lineage>
</organism>
<evidence type="ECO:0000313" key="3">
    <source>
        <dbReference type="Proteomes" id="UP000799640"/>
    </source>
</evidence>
<protein>
    <submittedName>
        <fullName evidence="2">Uncharacterized protein</fullName>
    </submittedName>
</protein>
<evidence type="ECO:0000256" key="1">
    <source>
        <dbReference type="SAM" id="MobiDB-lite"/>
    </source>
</evidence>
<evidence type="ECO:0000313" key="2">
    <source>
        <dbReference type="EMBL" id="KAF2404978.1"/>
    </source>
</evidence>
<sequence length="320" mass="35412">MRSSTKSKSHFIHFSRPSLSRKRSKSVPTLATPDFNFSAIEAGLIFSAAERATARRRRPFSMDSPGAEGEVANPFPTRSVQSPLRKMELASLDAGYEADYDPDADCAVTEAGSEAETAIQTPFFSRRNPQTPDNWPLRQTVDTEKANEYTHDGPTSTRSAPSFISTSSESRRRVEDPNLKAYADGLYSFTKKKLGDVAGERPGSVPDLIHDQDSEHDTAQPEEKEEEKEGEDDWQPGYPMPPHLSSRFSDWSANSSRPVTGTVTAIDESPFFANFDLSTGTPGAWSTRNSGMLTYEELAEVNQMVDVTMRPPSWFIRAVG</sequence>
<accession>A0A6G1I9J6</accession>
<feature type="compositionally biased region" description="Acidic residues" evidence="1">
    <location>
        <begin position="223"/>
        <end position="234"/>
    </location>
</feature>
<dbReference type="Proteomes" id="UP000799640">
    <property type="component" value="Unassembled WGS sequence"/>
</dbReference>
<dbReference type="AlphaFoldDB" id="A0A6G1I9J6"/>
<feature type="region of interest" description="Disordered" evidence="1">
    <location>
        <begin position="147"/>
        <end position="177"/>
    </location>
</feature>
<gene>
    <name evidence="2" type="ORF">EJ06DRAFT_552446</name>
</gene>
<feature type="region of interest" description="Disordered" evidence="1">
    <location>
        <begin position="197"/>
        <end position="237"/>
    </location>
</feature>
<feature type="region of interest" description="Disordered" evidence="1">
    <location>
        <begin position="1"/>
        <end position="27"/>
    </location>
</feature>
<feature type="region of interest" description="Disordered" evidence="1">
    <location>
        <begin position="56"/>
        <end position="82"/>
    </location>
</feature>
<feature type="compositionally biased region" description="Basic and acidic residues" evidence="1">
    <location>
        <begin position="208"/>
        <end position="222"/>
    </location>
</feature>
<reference evidence="2" key="1">
    <citation type="journal article" date="2020" name="Stud. Mycol.">
        <title>101 Dothideomycetes genomes: a test case for predicting lifestyles and emergence of pathogens.</title>
        <authorList>
            <person name="Haridas S."/>
            <person name="Albert R."/>
            <person name="Binder M."/>
            <person name="Bloem J."/>
            <person name="Labutti K."/>
            <person name="Salamov A."/>
            <person name="Andreopoulos B."/>
            <person name="Baker S."/>
            <person name="Barry K."/>
            <person name="Bills G."/>
            <person name="Bluhm B."/>
            <person name="Cannon C."/>
            <person name="Castanera R."/>
            <person name="Culley D."/>
            <person name="Daum C."/>
            <person name="Ezra D."/>
            <person name="Gonzalez J."/>
            <person name="Henrissat B."/>
            <person name="Kuo A."/>
            <person name="Liang C."/>
            <person name="Lipzen A."/>
            <person name="Lutzoni F."/>
            <person name="Magnuson J."/>
            <person name="Mondo S."/>
            <person name="Nolan M."/>
            <person name="Ohm R."/>
            <person name="Pangilinan J."/>
            <person name="Park H.-J."/>
            <person name="Ramirez L."/>
            <person name="Alfaro M."/>
            <person name="Sun H."/>
            <person name="Tritt A."/>
            <person name="Yoshinaga Y."/>
            <person name="Zwiers L.-H."/>
            <person name="Turgeon B."/>
            <person name="Goodwin S."/>
            <person name="Spatafora J."/>
            <person name="Crous P."/>
            <person name="Grigoriev I."/>
        </authorList>
    </citation>
    <scope>NUCLEOTIDE SEQUENCE</scope>
    <source>
        <strain evidence="2">CBS 262.69</strain>
    </source>
</reference>
<proteinExistence type="predicted"/>
<dbReference type="EMBL" id="ML996687">
    <property type="protein sequence ID" value="KAF2404978.1"/>
    <property type="molecule type" value="Genomic_DNA"/>
</dbReference>
<keyword evidence="3" id="KW-1185">Reference proteome</keyword>
<feature type="compositionally biased region" description="Polar residues" evidence="1">
    <location>
        <begin position="153"/>
        <end position="168"/>
    </location>
</feature>
<feature type="compositionally biased region" description="Basic residues" evidence="1">
    <location>
        <begin position="1"/>
        <end position="25"/>
    </location>
</feature>